<proteinExistence type="predicted"/>
<sequence length="284" mass="31666">MNNFPNRYGGSNCSPTSNRDLMANAAAARARGSRNTSQSLPLAQTNAASRWGSTSACPLGTRRTRQTSQTRAATSSASRTNSQNANTETLRPLNNQGHSQARRRTGQSTSTNPSSRPQVSLNQESRQKPSHRTGTAPATAETQKDSNTRSNHSLSRSTQQALSLRAHPNPQGFTHRPYLRKCCLNCDPFDNRPTSHIGNHIWRSDGYCLGSPHQILLAWPLDRAELESLPRWLLIVILRDEQDGIYIPSVPSTVNLWEMLAYKIRSLDIILRILGINDRFRKKE</sequence>
<organism evidence="2 3">
    <name type="scientific">Venturia nashicola</name>
    <dbReference type="NCBI Taxonomy" id="86259"/>
    <lineage>
        <taxon>Eukaryota</taxon>
        <taxon>Fungi</taxon>
        <taxon>Dikarya</taxon>
        <taxon>Ascomycota</taxon>
        <taxon>Pezizomycotina</taxon>
        <taxon>Dothideomycetes</taxon>
        <taxon>Pleosporomycetidae</taxon>
        <taxon>Venturiales</taxon>
        <taxon>Venturiaceae</taxon>
        <taxon>Venturia</taxon>
    </lineage>
</organism>
<evidence type="ECO:0000313" key="3">
    <source>
        <dbReference type="Proteomes" id="UP000298493"/>
    </source>
</evidence>
<feature type="compositionally biased region" description="Polar residues" evidence="1">
    <location>
        <begin position="148"/>
        <end position="162"/>
    </location>
</feature>
<dbReference type="EMBL" id="SNSC02000010">
    <property type="protein sequence ID" value="TID20580.1"/>
    <property type="molecule type" value="Genomic_DNA"/>
</dbReference>
<name>A0A4Z1PD50_9PEZI</name>
<feature type="compositionally biased region" description="Polar residues" evidence="1">
    <location>
        <begin position="33"/>
        <end position="56"/>
    </location>
</feature>
<dbReference type="AlphaFoldDB" id="A0A4Z1PD50"/>
<dbReference type="Proteomes" id="UP000298493">
    <property type="component" value="Unassembled WGS sequence"/>
</dbReference>
<accession>A0A4Z1PD50</accession>
<gene>
    <name evidence="2" type="ORF">E6O75_ATG05344</name>
</gene>
<feature type="compositionally biased region" description="Low complexity" evidence="1">
    <location>
        <begin position="66"/>
        <end position="87"/>
    </location>
</feature>
<comment type="caution">
    <text evidence="2">The sequence shown here is derived from an EMBL/GenBank/DDBJ whole genome shotgun (WGS) entry which is preliminary data.</text>
</comment>
<feature type="region of interest" description="Disordered" evidence="1">
    <location>
        <begin position="27"/>
        <end position="162"/>
    </location>
</feature>
<reference evidence="2 3" key="1">
    <citation type="submission" date="2019-04" db="EMBL/GenBank/DDBJ databases">
        <title>High contiguity whole genome sequence and gene annotation resource for two Venturia nashicola isolates.</title>
        <authorList>
            <person name="Prokchorchik M."/>
            <person name="Won K."/>
            <person name="Lee Y."/>
            <person name="Choi E.D."/>
            <person name="Segonzac C."/>
            <person name="Sohn K.H."/>
        </authorList>
    </citation>
    <scope>NUCLEOTIDE SEQUENCE [LARGE SCALE GENOMIC DNA]</scope>
    <source>
        <strain evidence="2 3">PRI2</strain>
    </source>
</reference>
<keyword evidence="3" id="KW-1185">Reference proteome</keyword>
<evidence type="ECO:0000313" key="2">
    <source>
        <dbReference type="EMBL" id="TID20580.1"/>
    </source>
</evidence>
<protein>
    <submittedName>
        <fullName evidence="2">Uncharacterized protein</fullName>
    </submittedName>
</protein>
<feature type="compositionally biased region" description="Polar residues" evidence="1">
    <location>
        <begin position="106"/>
        <end position="124"/>
    </location>
</feature>
<evidence type="ECO:0000256" key="1">
    <source>
        <dbReference type="SAM" id="MobiDB-lite"/>
    </source>
</evidence>
<feature type="compositionally biased region" description="Polar residues" evidence="1">
    <location>
        <begin position="88"/>
        <end position="99"/>
    </location>
</feature>